<dbReference type="Proteomes" id="UP000292447">
    <property type="component" value="Chromosome I"/>
</dbReference>
<organism evidence="1 2">
    <name type="scientific">Metschnikowia aff. pulcherrima</name>
    <dbReference type="NCBI Taxonomy" id="2163413"/>
    <lineage>
        <taxon>Eukaryota</taxon>
        <taxon>Fungi</taxon>
        <taxon>Dikarya</taxon>
        <taxon>Ascomycota</taxon>
        <taxon>Saccharomycotina</taxon>
        <taxon>Pichiomycetes</taxon>
        <taxon>Metschnikowiaceae</taxon>
        <taxon>Metschnikowia</taxon>
    </lineage>
</organism>
<protein>
    <submittedName>
        <fullName evidence="1">Uncharacterized protein</fullName>
    </submittedName>
</protein>
<accession>A0A4P6XH89</accession>
<evidence type="ECO:0000313" key="2">
    <source>
        <dbReference type="Proteomes" id="UP000292447"/>
    </source>
</evidence>
<gene>
    <name evidence="1" type="ORF">METSCH_A06210</name>
</gene>
<keyword evidence="2" id="KW-1185">Reference proteome</keyword>
<evidence type="ECO:0000313" key="1">
    <source>
        <dbReference type="EMBL" id="QBM85989.1"/>
    </source>
</evidence>
<proteinExistence type="predicted"/>
<dbReference type="STRING" id="2163413.A0A4P6XH89"/>
<dbReference type="PANTHER" id="PTHR47939:SF5">
    <property type="entry name" value="PENTACOTRIPEPTIDE-REPEAT REGION OF PRORP DOMAIN-CONTAINING PROTEIN"/>
    <property type="match status" value="1"/>
</dbReference>
<dbReference type="AlphaFoldDB" id="A0A4P6XH89"/>
<reference evidence="2" key="1">
    <citation type="submission" date="2019-03" db="EMBL/GenBank/DDBJ databases">
        <title>Snf2 controls pulcherriminic acid biosynthesis and connects pigmentation and antifungal activity of the yeast Metschnikowia pulcherrima.</title>
        <authorList>
            <person name="Gore-Lloyd D."/>
            <person name="Sumann I."/>
            <person name="Brachmann A.O."/>
            <person name="Schneeberger K."/>
            <person name="Ortiz-Merino R.A."/>
            <person name="Moreno-Beltran M."/>
            <person name="Schlaefli M."/>
            <person name="Kirner P."/>
            <person name="Santos Kron A."/>
            <person name="Wolfe K.H."/>
            <person name="Piel J."/>
            <person name="Ahrens C.H."/>
            <person name="Henk D."/>
            <person name="Freimoser F.M."/>
        </authorList>
    </citation>
    <scope>NUCLEOTIDE SEQUENCE [LARGE SCALE GENOMIC DNA]</scope>
    <source>
        <strain evidence="2">APC 1.2</strain>
    </source>
</reference>
<name>A0A4P6XH89_9ASCO</name>
<sequence>MWTTAATRALPRGSISAARLAFGLRVIHSRRHKWTLSKTPSRTVAEHGLAILEDEQNTLHTPRDIVELKHFLRTRELDKKTRNDVLKTNLTEFIAAPLDPQWADTYFHTVDSVLMQTIRETGQVDSVLPMDEIFKLFDKTAQFFLDADRTDMPEYMALLAQRLLRVKHGVPTSTLVNIVEIGSRSRFADVSASLKYVLQVTKCTFGPEFMQAVMARQAAKGTLNLDFFEGILNAQTASKHYNLVNDDVVTAFIGHILHIFADTNPRVHEFMDENRNLYRVQYLANELTREYLKTANIECLLSLLKLKADLNSVRASNADTESVHTILMHLEAHGDHDNFAELKLVLFKQDIHDESLASTLLSQLALANSHDSFLKSLCEFVALDEIKFLSHFRLQALLLNTGIKNRGVENDVLFSKMNTIYTPFVVDSESEPGILTSVLQAVSASHVTDPQNLLDTVCNDIIEKTGVELTVADYKVMIDRALRNNEVDLAYSLFEESLTTSSVHWAESLDPAVASTLDNLVALVAQTGESAAEMFPRFKKIKQHMPMKCSAEALHRMCEKMLDDACVGDVIELLKREFPPIKKDAYRKIRVDLPYAAPHKMLFHLLYRFVVTYKEDPTFETNWVLYGEIHKYFHIPYKTYLPVIETFCDADRLNAAMLIVRRMKMLSELHADSNVNPPPLREIYKYLLRVFGDKLYEEGVVELHEYLKMDTNIVNQDIGMQNCILNAYSNLQKVGKARDLFLAISSNPKQHGGINEETAQIMLKTYTYSGLPYVQSFWNSLSQYGIFPDYAVFRQYVIAHTYHGNIEGAVKLVEEIDDYNLEFSSDLLLSMHNYCIEPEKQQEIADWAKENHKCLWAELQQSGLLKPATPYMPDENLIASGADA</sequence>
<dbReference type="Gene3D" id="1.25.40.10">
    <property type="entry name" value="Tetratricopeptide repeat domain"/>
    <property type="match status" value="1"/>
</dbReference>
<dbReference type="EMBL" id="CP034456">
    <property type="protein sequence ID" value="QBM85989.1"/>
    <property type="molecule type" value="Genomic_DNA"/>
</dbReference>
<dbReference type="InterPro" id="IPR011990">
    <property type="entry name" value="TPR-like_helical_dom_sf"/>
</dbReference>
<dbReference type="PANTHER" id="PTHR47939">
    <property type="entry name" value="MEMBRANE-ASSOCIATED SALT-INDUCIBLE PROTEIN-LIKE"/>
    <property type="match status" value="1"/>
</dbReference>
<dbReference type="InterPro" id="IPR050667">
    <property type="entry name" value="PPR-containing_protein"/>
</dbReference>